<dbReference type="Pfam" id="PF19300">
    <property type="entry name" value="BPD_transp_1_N"/>
    <property type="match status" value="1"/>
</dbReference>
<dbReference type="Pfam" id="PF00528">
    <property type="entry name" value="BPD_transp_1"/>
    <property type="match status" value="1"/>
</dbReference>
<reference evidence="10" key="1">
    <citation type="journal article" date="2019" name="Int. J. Syst. Evol. Microbiol.">
        <title>The Global Catalogue of Microorganisms (GCM) 10K type strain sequencing project: providing services to taxonomists for standard genome sequencing and annotation.</title>
        <authorList>
            <consortium name="The Broad Institute Genomics Platform"/>
            <consortium name="The Broad Institute Genome Sequencing Center for Infectious Disease"/>
            <person name="Wu L."/>
            <person name="Ma J."/>
        </authorList>
    </citation>
    <scope>NUCLEOTIDE SEQUENCE [LARGE SCALE GENOMIC DNA]</scope>
    <source>
        <strain evidence="10">CCUG 50213</strain>
    </source>
</reference>
<feature type="transmembrane region" description="Helical" evidence="7">
    <location>
        <begin position="9"/>
        <end position="29"/>
    </location>
</feature>
<dbReference type="PANTHER" id="PTHR43163:SF6">
    <property type="entry name" value="DIPEPTIDE TRANSPORT SYSTEM PERMEASE PROTEIN DPPB-RELATED"/>
    <property type="match status" value="1"/>
</dbReference>
<dbReference type="InterPro" id="IPR045621">
    <property type="entry name" value="BPD_transp_1_N"/>
</dbReference>
<dbReference type="SUPFAM" id="SSF161098">
    <property type="entry name" value="MetI-like"/>
    <property type="match status" value="1"/>
</dbReference>
<evidence type="ECO:0000256" key="6">
    <source>
        <dbReference type="ARBA" id="ARBA00023136"/>
    </source>
</evidence>
<keyword evidence="4 7" id="KW-0812">Transmembrane</keyword>
<dbReference type="EMBL" id="JBHTLY010000004">
    <property type="protein sequence ID" value="MFD1202282.1"/>
    <property type="molecule type" value="Genomic_DNA"/>
</dbReference>
<keyword evidence="6 7" id="KW-0472">Membrane</keyword>
<feature type="transmembrane region" description="Helical" evidence="7">
    <location>
        <begin position="239"/>
        <end position="261"/>
    </location>
</feature>
<dbReference type="PANTHER" id="PTHR43163">
    <property type="entry name" value="DIPEPTIDE TRANSPORT SYSTEM PERMEASE PROTEIN DPPB-RELATED"/>
    <property type="match status" value="1"/>
</dbReference>
<comment type="similarity">
    <text evidence="7">Belongs to the binding-protein-dependent transport system permease family.</text>
</comment>
<dbReference type="PROSITE" id="PS50928">
    <property type="entry name" value="ABC_TM1"/>
    <property type="match status" value="1"/>
</dbReference>
<keyword evidence="2 7" id="KW-0813">Transport</keyword>
<organism evidence="9 10">
    <name type="scientific">Leucobacter albus</name>
    <dbReference type="NCBI Taxonomy" id="272210"/>
    <lineage>
        <taxon>Bacteria</taxon>
        <taxon>Bacillati</taxon>
        <taxon>Actinomycetota</taxon>
        <taxon>Actinomycetes</taxon>
        <taxon>Micrococcales</taxon>
        <taxon>Microbacteriaceae</taxon>
        <taxon>Leucobacter</taxon>
    </lineage>
</organism>
<gene>
    <name evidence="9" type="ORF">ACFQ3U_10305</name>
</gene>
<dbReference type="CDD" id="cd06261">
    <property type="entry name" value="TM_PBP2"/>
    <property type="match status" value="1"/>
</dbReference>
<evidence type="ECO:0000313" key="10">
    <source>
        <dbReference type="Proteomes" id="UP001597181"/>
    </source>
</evidence>
<feature type="transmembrane region" description="Helical" evidence="7">
    <location>
        <begin position="281"/>
        <end position="307"/>
    </location>
</feature>
<evidence type="ECO:0000256" key="1">
    <source>
        <dbReference type="ARBA" id="ARBA00004651"/>
    </source>
</evidence>
<accession>A0ABW3TP57</accession>
<keyword evidence="5 7" id="KW-1133">Transmembrane helix</keyword>
<feature type="transmembrane region" description="Helical" evidence="7">
    <location>
        <begin position="132"/>
        <end position="156"/>
    </location>
</feature>
<keyword evidence="10" id="KW-1185">Reference proteome</keyword>
<evidence type="ECO:0000256" key="4">
    <source>
        <dbReference type="ARBA" id="ARBA00022692"/>
    </source>
</evidence>
<protein>
    <submittedName>
        <fullName evidence="9">ABC transporter permease</fullName>
    </submittedName>
</protein>
<feature type="transmembrane region" description="Helical" evidence="7">
    <location>
        <begin position="99"/>
        <end position="120"/>
    </location>
</feature>
<evidence type="ECO:0000259" key="8">
    <source>
        <dbReference type="PROSITE" id="PS50928"/>
    </source>
</evidence>
<comment type="subcellular location">
    <subcellularLocation>
        <location evidence="1 7">Cell membrane</location>
        <topology evidence="1 7">Multi-pass membrane protein</topology>
    </subcellularLocation>
</comment>
<feature type="transmembrane region" description="Helical" evidence="7">
    <location>
        <begin position="176"/>
        <end position="196"/>
    </location>
</feature>
<dbReference type="InterPro" id="IPR035906">
    <property type="entry name" value="MetI-like_sf"/>
</dbReference>
<evidence type="ECO:0000256" key="5">
    <source>
        <dbReference type="ARBA" id="ARBA00022989"/>
    </source>
</evidence>
<dbReference type="InterPro" id="IPR000515">
    <property type="entry name" value="MetI-like"/>
</dbReference>
<proteinExistence type="inferred from homology"/>
<evidence type="ECO:0000256" key="2">
    <source>
        <dbReference type="ARBA" id="ARBA00022448"/>
    </source>
</evidence>
<comment type="caution">
    <text evidence="9">The sequence shown here is derived from an EMBL/GenBank/DDBJ whole genome shotgun (WGS) entry which is preliminary data.</text>
</comment>
<dbReference type="RefSeq" id="WP_343961069.1">
    <property type="nucleotide sequence ID" value="NZ_BAAAKZ010000010.1"/>
</dbReference>
<name>A0ABW3TP57_9MICO</name>
<dbReference type="Gene3D" id="1.10.3720.10">
    <property type="entry name" value="MetI-like"/>
    <property type="match status" value="1"/>
</dbReference>
<dbReference type="Proteomes" id="UP001597181">
    <property type="component" value="Unassembled WGS sequence"/>
</dbReference>
<evidence type="ECO:0000313" key="9">
    <source>
        <dbReference type="EMBL" id="MFD1202282.1"/>
    </source>
</evidence>
<sequence length="319" mass="33784">MTRYIVQRLLALLPVVLVVSIVIFSITYLTPGDPARNILGPDASQAQVDALRDSLGLNAPLVTQYFSWLGGVLTGDLGESFFMRKPVLTAIADNFLPTLQLATIAIAVALGVAIPFGTLAARYRGSGLDQTVTVATLLSMAVPSFVLGLLLMVVFAVNLRWFPVAGYVNPFTDFGAGIKTLILPGVALGTIVAALITRTTRAAVLDVLNSGYIDAARSRGVSNLRLLFAHTLKNAGLPVLTNVGLVVGSLVTGAAVTETIFNIPGLGSLLVQAITRRDYTIIQGVVLAITLCYLLVNLIIDLLYGLVDPRVRLGRKSGE</sequence>
<evidence type="ECO:0000256" key="7">
    <source>
        <dbReference type="RuleBase" id="RU363032"/>
    </source>
</evidence>
<feature type="domain" description="ABC transmembrane type-1" evidence="8">
    <location>
        <begin position="95"/>
        <end position="304"/>
    </location>
</feature>
<keyword evidence="3" id="KW-1003">Cell membrane</keyword>
<evidence type="ECO:0000256" key="3">
    <source>
        <dbReference type="ARBA" id="ARBA00022475"/>
    </source>
</evidence>